<protein>
    <recommendedName>
        <fullName evidence="5">Porin</fullName>
    </recommendedName>
</protein>
<dbReference type="STRING" id="1332080.ATN00_19115"/>
<keyword evidence="4" id="KW-1185">Reference proteome</keyword>
<evidence type="ECO:0008006" key="5">
    <source>
        <dbReference type="Google" id="ProtNLM"/>
    </source>
</evidence>
<dbReference type="RefSeq" id="WP_062067876.1">
    <property type="nucleotide sequence ID" value="NZ_CP013264.1"/>
</dbReference>
<dbReference type="Gene3D" id="2.40.160.10">
    <property type="entry name" value="Porin"/>
    <property type="match status" value="1"/>
</dbReference>
<evidence type="ECO:0000256" key="2">
    <source>
        <dbReference type="SAM" id="SignalP"/>
    </source>
</evidence>
<keyword evidence="2" id="KW-0732">Signal</keyword>
<proteinExistence type="predicted"/>
<accession>A0A0S3F333</accession>
<name>A0A0S3F333_9SPHN</name>
<dbReference type="InterPro" id="IPR023614">
    <property type="entry name" value="Porin_dom_sf"/>
</dbReference>
<feature type="chain" id="PRO_5006611901" description="Porin" evidence="2">
    <location>
        <begin position="24"/>
        <end position="472"/>
    </location>
</feature>
<dbReference type="KEGG" id="sbd:ATN00_19115"/>
<organism evidence="3 4">
    <name type="scientific">Sphingobium baderi</name>
    <dbReference type="NCBI Taxonomy" id="1332080"/>
    <lineage>
        <taxon>Bacteria</taxon>
        <taxon>Pseudomonadati</taxon>
        <taxon>Pseudomonadota</taxon>
        <taxon>Alphaproteobacteria</taxon>
        <taxon>Sphingomonadales</taxon>
        <taxon>Sphingomonadaceae</taxon>
        <taxon>Sphingobium</taxon>
    </lineage>
</organism>
<evidence type="ECO:0000313" key="4">
    <source>
        <dbReference type="Proteomes" id="UP000056968"/>
    </source>
</evidence>
<dbReference type="InterPro" id="IPR010870">
    <property type="entry name" value="Porin_O/P"/>
</dbReference>
<dbReference type="OrthoDB" id="9807854at2"/>
<dbReference type="Proteomes" id="UP000056968">
    <property type="component" value="Chromosome"/>
</dbReference>
<dbReference type="SUPFAM" id="SSF56935">
    <property type="entry name" value="Porins"/>
    <property type="match status" value="1"/>
</dbReference>
<feature type="compositionally biased region" description="Low complexity" evidence="1">
    <location>
        <begin position="58"/>
        <end position="86"/>
    </location>
</feature>
<feature type="signal peptide" evidence="2">
    <location>
        <begin position="1"/>
        <end position="23"/>
    </location>
</feature>
<evidence type="ECO:0000256" key="1">
    <source>
        <dbReference type="SAM" id="MobiDB-lite"/>
    </source>
</evidence>
<dbReference type="AlphaFoldDB" id="A0A0S3F333"/>
<feature type="region of interest" description="Disordered" evidence="1">
    <location>
        <begin position="57"/>
        <end position="93"/>
    </location>
</feature>
<gene>
    <name evidence="3" type="ORF">ATN00_19115</name>
</gene>
<sequence>MNGRISLRIGTALALVAAPYPLAAQTISATEAQELRAQIAALKAQVQQLESRLDSAVPAAAQQGQAAPTPAGQTPAQMAQAAPAQTDSDTTVGWKGSPVFSKGGASFKVKGRIQYDAGLLRAPDSVMDRATGYSNELRRLRLGGEGQLGGGFGYKLEVELSDNKVDAVDTYISYERGKWLVTLGNQNQFQSLDELVGDTTGSVMERAAFTDAFGFERRLGLAVQYRSGIVLAQAGIFSDNIDALANSSDGPNGGDENNSYGIDGRIVLAPKFGDTQLHFGLSGHWRDLQRLAENPQRYRQRPFLHTVNSYFLNSGDIAATGENHYGVELAGSHGPLWWAGEGHWLRVRRPGLADPTFFGGYGEIGYVLTGETRSYKNGIFGGVKPANPVGNGNGGLGAWQVTLRYDYLDMNDRDIVGGTQKAYIAALVWTPVEYLRFNLNYAHINYTDAAILAGSRSNYGVNVLGWRAELDF</sequence>
<dbReference type="EMBL" id="CP013264">
    <property type="protein sequence ID" value="ALR22106.1"/>
    <property type="molecule type" value="Genomic_DNA"/>
</dbReference>
<reference evidence="3 4" key="1">
    <citation type="submission" date="2015-11" db="EMBL/GenBank/DDBJ databases">
        <title>A Two-component Flavoprotein Monooxygenase System MeaXY Responsible for para-Hydroxylation of 2-Methyl-6-ethylaniline and 2,6-Diethylaniline in Sphingobium baderi DE-13.</title>
        <authorList>
            <person name="Cheng M."/>
            <person name="Meng Q."/>
            <person name="Yang Y."/>
            <person name="Chu C."/>
            <person name="Yan X."/>
            <person name="He J."/>
            <person name="Li S."/>
        </authorList>
    </citation>
    <scope>NUCLEOTIDE SEQUENCE [LARGE SCALE GENOMIC DNA]</scope>
    <source>
        <strain evidence="3 4">DE-13</strain>
    </source>
</reference>
<evidence type="ECO:0000313" key="3">
    <source>
        <dbReference type="EMBL" id="ALR22106.1"/>
    </source>
</evidence>
<dbReference type="Pfam" id="PF07396">
    <property type="entry name" value="Porin_O_P"/>
    <property type="match status" value="1"/>
</dbReference>